<dbReference type="GO" id="GO:0016853">
    <property type="term" value="F:isomerase activity"/>
    <property type="evidence" value="ECO:0007669"/>
    <property type="project" value="UniProtKB-KW"/>
</dbReference>
<protein>
    <recommendedName>
        <fullName evidence="4">RNA pseudouridylate synthase</fullName>
    </recommendedName>
    <alternativeName>
        <fullName evidence="5">RNA-uridine isomerase</fullName>
    </alternativeName>
</protein>
<reference evidence="8" key="1">
    <citation type="submission" date="2024-03" db="EMBL/GenBank/DDBJ databases">
        <title>Complete genome sequence of Mycoplasma gypis type strain B1/T1.</title>
        <authorList>
            <person name="Spergser J."/>
        </authorList>
    </citation>
    <scope>NUCLEOTIDE SEQUENCE [LARGE SCALE GENOMIC DNA]</scope>
    <source>
        <strain evidence="8">B1/T1</strain>
    </source>
</reference>
<proteinExistence type="inferred from homology"/>
<dbReference type="InterPro" id="IPR036986">
    <property type="entry name" value="S4_RNA-bd_sf"/>
</dbReference>
<evidence type="ECO:0000256" key="6">
    <source>
        <dbReference type="PROSITE-ProRule" id="PRU00182"/>
    </source>
</evidence>
<dbReference type="SUPFAM" id="SSF55174">
    <property type="entry name" value="Alpha-L RNA-binding motif"/>
    <property type="match status" value="1"/>
</dbReference>
<dbReference type="PANTHER" id="PTHR21600">
    <property type="entry name" value="MITOCHONDRIAL RNA PSEUDOURIDINE SYNTHASE"/>
    <property type="match status" value="1"/>
</dbReference>
<comment type="catalytic activity">
    <reaction evidence="1">
        <text>a uridine in RNA = a pseudouridine in RNA</text>
        <dbReference type="Rhea" id="RHEA:48348"/>
        <dbReference type="Rhea" id="RHEA-COMP:12068"/>
        <dbReference type="Rhea" id="RHEA-COMP:12069"/>
        <dbReference type="ChEBI" id="CHEBI:65314"/>
        <dbReference type="ChEBI" id="CHEBI:65315"/>
    </reaction>
</comment>
<dbReference type="EMBL" id="CP148066">
    <property type="protein sequence ID" value="WXL28711.1"/>
    <property type="molecule type" value="Genomic_DNA"/>
</dbReference>
<evidence type="ECO:0000313" key="9">
    <source>
        <dbReference type="Proteomes" id="UP001460679"/>
    </source>
</evidence>
<dbReference type="Gene3D" id="3.10.290.10">
    <property type="entry name" value="RNA-binding S4 domain"/>
    <property type="match status" value="1"/>
</dbReference>
<sequence length="278" mass="32307">MIKIIANENDKNRKLYKVVQKNANNLPTSKIEKIFRLKDVKVNGKKTNDKHYEVQPGDEILVYGVENAHIEKKVQKTNVTFKKVFENDDILIVDKKPGIAMVGEENCLNNQVLTYLKYEKQSAFMPDSIGRLDKVTSGLVIYAKNYPTLVELKAKHNDFVKTYQFISDFDGDEIITVRLKKDIENQKMTVDKDNKFGTKATTHFFVQQGKKFATLKTGKKHQIRATLEYMGYPILGDVKYGGTKHHRVFLHSYSVTLRNLDKQWEYLNDQEFVSYPKW</sequence>
<dbReference type="CDD" id="cd02869">
    <property type="entry name" value="PseudoU_synth_RluA_like"/>
    <property type="match status" value="1"/>
</dbReference>
<dbReference type="InterPro" id="IPR020103">
    <property type="entry name" value="PsdUridine_synth_cat_dom_sf"/>
</dbReference>
<keyword evidence="6" id="KW-0694">RNA-binding</keyword>
<comment type="similarity">
    <text evidence="2">Belongs to the pseudouridine synthase RluA family.</text>
</comment>
<evidence type="ECO:0000256" key="4">
    <source>
        <dbReference type="ARBA" id="ARBA00031870"/>
    </source>
</evidence>
<accession>A0ABZ2RNY5</accession>
<feature type="domain" description="Pseudouridine synthase RsuA/RluA-like" evidence="7">
    <location>
        <begin position="89"/>
        <end position="228"/>
    </location>
</feature>
<evidence type="ECO:0000256" key="1">
    <source>
        <dbReference type="ARBA" id="ARBA00000073"/>
    </source>
</evidence>
<dbReference type="InterPro" id="IPR050188">
    <property type="entry name" value="RluA_PseudoU_synthase"/>
</dbReference>
<dbReference type="Pfam" id="PF00849">
    <property type="entry name" value="PseudoU_synth_2"/>
    <property type="match status" value="1"/>
</dbReference>
<dbReference type="PROSITE" id="PS50889">
    <property type="entry name" value="S4"/>
    <property type="match status" value="1"/>
</dbReference>
<organism evidence="8 9">
    <name type="scientific">[Mycoplasma] gypis</name>
    <dbReference type="NCBI Taxonomy" id="92404"/>
    <lineage>
        <taxon>Bacteria</taxon>
        <taxon>Bacillati</taxon>
        <taxon>Mycoplasmatota</taxon>
        <taxon>Mycoplasmoidales</taxon>
        <taxon>Metamycoplasmataceae</taxon>
        <taxon>Metamycoplasma</taxon>
    </lineage>
</organism>
<evidence type="ECO:0000313" key="8">
    <source>
        <dbReference type="EMBL" id="WXL28711.1"/>
    </source>
</evidence>
<dbReference type="Gene3D" id="3.30.2350.10">
    <property type="entry name" value="Pseudouridine synthase"/>
    <property type="match status" value="1"/>
</dbReference>
<dbReference type="RefSeq" id="WP_205498532.1">
    <property type="nucleotide sequence ID" value="NZ_CP148066.1"/>
</dbReference>
<dbReference type="Proteomes" id="UP001460679">
    <property type="component" value="Chromosome"/>
</dbReference>
<dbReference type="SUPFAM" id="SSF55120">
    <property type="entry name" value="Pseudouridine synthase"/>
    <property type="match status" value="1"/>
</dbReference>
<dbReference type="InterPro" id="IPR006145">
    <property type="entry name" value="PsdUridine_synth_RsuA/RluA"/>
</dbReference>
<evidence type="ECO:0000256" key="2">
    <source>
        <dbReference type="ARBA" id="ARBA00010876"/>
    </source>
</evidence>
<keyword evidence="3 8" id="KW-0413">Isomerase</keyword>
<keyword evidence="9" id="KW-1185">Reference proteome</keyword>
<name>A0ABZ2RNY5_9BACT</name>
<dbReference type="CDD" id="cd00165">
    <property type="entry name" value="S4"/>
    <property type="match status" value="1"/>
</dbReference>
<dbReference type="PANTHER" id="PTHR21600:SF83">
    <property type="entry name" value="PSEUDOURIDYLATE SYNTHASE RPUSD4, MITOCHONDRIAL"/>
    <property type="match status" value="1"/>
</dbReference>
<evidence type="ECO:0000256" key="5">
    <source>
        <dbReference type="ARBA" id="ARBA00033164"/>
    </source>
</evidence>
<gene>
    <name evidence="8" type="ORF">WG616_01665</name>
</gene>
<evidence type="ECO:0000256" key="3">
    <source>
        <dbReference type="ARBA" id="ARBA00023235"/>
    </source>
</evidence>
<evidence type="ECO:0000259" key="7">
    <source>
        <dbReference type="Pfam" id="PF00849"/>
    </source>
</evidence>